<proteinExistence type="predicted"/>
<organism evidence="3 4">
    <name type="scientific">Riccia sorocarpa</name>
    <dbReference type="NCBI Taxonomy" id="122646"/>
    <lineage>
        <taxon>Eukaryota</taxon>
        <taxon>Viridiplantae</taxon>
        <taxon>Streptophyta</taxon>
        <taxon>Embryophyta</taxon>
        <taxon>Marchantiophyta</taxon>
        <taxon>Marchantiopsida</taxon>
        <taxon>Marchantiidae</taxon>
        <taxon>Marchantiales</taxon>
        <taxon>Ricciaceae</taxon>
        <taxon>Riccia</taxon>
    </lineage>
</organism>
<reference evidence="3 4" key="1">
    <citation type="submission" date="2024-09" db="EMBL/GenBank/DDBJ databases">
        <title>Chromosome-scale assembly of Riccia sorocarpa.</title>
        <authorList>
            <person name="Paukszto L."/>
        </authorList>
    </citation>
    <scope>NUCLEOTIDE SEQUENCE [LARGE SCALE GENOMIC DNA]</scope>
    <source>
        <strain evidence="3">LP-2024</strain>
        <tissue evidence="3">Aerial parts of the thallus</tissue>
    </source>
</reference>
<evidence type="ECO:0000313" key="4">
    <source>
        <dbReference type="Proteomes" id="UP001633002"/>
    </source>
</evidence>
<dbReference type="Pfam" id="PF00078">
    <property type="entry name" value="RVT_1"/>
    <property type="match status" value="1"/>
</dbReference>
<dbReference type="EMBL" id="JBJQOH010000003">
    <property type="protein sequence ID" value="KAL3693857.1"/>
    <property type="molecule type" value="Genomic_DNA"/>
</dbReference>
<accession>A0ABD3HQN6</accession>
<evidence type="ECO:0000313" key="3">
    <source>
        <dbReference type="EMBL" id="KAL3693857.1"/>
    </source>
</evidence>
<feature type="compositionally biased region" description="Basic and acidic residues" evidence="1">
    <location>
        <begin position="460"/>
        <end position="471"/>
    </location>
</feature>
<dbReference type="PROSITE" id="PS50878">
    <property type="entry name" value="RT_POL"/>
    <property type="match status" value="1"/>
</dbReference>
<dbReference type="PANTHER" id="PTHR33116">
    <property type="entry name" value="REVERSE TRANSCRIPTASE ZINC-BINDING DOMAIN-CONTAINING PROTEIN-RELATED-RELATED"/>
    <property type="match status" value="1"/>
</dbReference>
<gene>
    <name evidence="3" type="ORF">R1sor_007508</name>
</gene>
<sequence length="479" mass="54145">MEVMGFQSEFINLVHGLVEGSVSKLHVNGTFSEEIRIERGVKQGCPLAPLLFAISTQPLMSILRKREAEGRLRGLPLTGNRNLLHNLYADDSGVMIQADLQNFNELQDAVQLYEDISGAKMNMSKTTVILVAMDSSPTWLTAHGCYIAREGEVIRYLGFPIGWKVKPTQQSDYVLAKVQRRLGSWTYRMLTFAGRVTVVKHILRAIPIHILTCLTFSAKALGRLEAICKGFVWGVNDQGQNRIPLIAWEDITQPKKDGGLQIESFQTQGQALRLKQLLRMFENPEEEWVSALQATLQRAAGKRARRLWNDINYITEGTPSVIERKSNFLTMLDAVFQKLTPARYFLFTAALKSIWTERNKAVYEQRTIRIPIGVTLNQTMAMTRAQAHGLPETNKNFRSVQALVQYIENLIERAGNTNEEEHPEAEIEAPTDQDEEHSLDEDDTRNRGSEAPPAKHKDHRAISEERERSFDPPELGGGH</sequence>
<dbReference type="AlphaFoldDB" id="A0ABD3HQN6"/>
<keyword evidence="4" id="KW-1185">Reference proteome</keyword>
<comment type="caution">
    <text evidence="3">The sequence shown here is derived from an EMBL/GenBank/DDBJ whole genome shotgun (WGS) entry which is preliminary data.</text>
</comment>
<feature type="compositionally biased region" description="Acidic residues" evidence="1">
    <location>
        <begin position="421"/>
        <end position="443"/>
    </location>
</feature>
<evidence type="ECO:0000259" key="2">
    <source>
        <dbReference type="PROSITE" id="PS50878"/>
    </source>
</evidence>
<dbReference type="Proteomes" id="UP001633002">
    <property type="component" value="Unassembled WGS sequence"/>
</dbReference>
<dbReference type="PANTHER" id="PTHR33116:SF86">
    <property type="entry name" value="REVERSE TRANSCRIPTASE DOMAIN-CONTAINING PROTEIN"/>
    <property type="match status" value="1"/>
</dbReference>
<feature type="domain" description="Reverse transcriptase" evidence="2">
    <location>
        <begin position="1"/>
        <end position="161"/>
    </location>
</feature>
<dbReference type="InterPro" id="IPR000477">
    <property type="entry name" value="RT_dom"/>
</dbReference>
<feature type="region of interest" description="Disordered" evidence="1">
    <location>
        <begin position="415"/>
        <end position="479"/>
    </location>
</feature>
<name>A0ABD3HQN6_9MARC</name>
<evidence type="ECO:0000256" key="1">
    <source>
        <dbReference type="SAM" id="MobiDB-lite"/>
    </source>
</evidence>
<protein>
    <recommendedName>
        <fullName evidence="2">Reverse transcriptase domain-containing protein</fullName>
    </recommendedName>
</protein>